<feature type="non-terminal residue" evidence="3">
    <location>
        <position position="212"/>
    </location>
</feature>
<gene>
    <name evidence="3" type="ORF">P5673_014463</name>
</gene>
<keyword evidence="4" id="KW-1185">Reference proteome</keyword>
<reference evidence="3" key="1">
    <citation type="journal article" date="2023" name="G3 (Bethesda)">
        <title>Whole genome assembly and annotation of the endangered Caribbean coral Acropora cervicornis.</title>
        <authorList>
            <person name="Selwyn J.D."/>
            <person name="Vollmer S.V."/>
        </authorList>
    </citation>
    <scope>NUCLEOTIDE SEQUENCE</scope>
    <source>
        <strain evidence="3">K2</strain>
    </source>
</reference>
<organism evidence="3 4">
    <name type="scientific">Acropora cervicornis</name>
    <name type="common">Staghorn coral</name>
    <dbReference type="NCBI Taxonomy" id="6130"/>
    <lineage>
        <taxon>Eukaryota</taxon>
        <taxon>Metazoa</taxon>
        <taxon>Cnidaria</taxon>
        <taxon>Anthozoa</taxon>
        <taxon>Hexacorallia</taxon>
        <taxon>Scleractinia</taxon>
        <taxon>Astrocoeniina</taxon>
        <taxon>Acroporidae</taxon>
        <taxon>Acropora</taxon>
    </lineage>
</organism>
<comment type="caution">
    <text evidence="3">The sequence shown here is derived from an EMBL/GenBank/DDBJ whole genome shotgun (WGS) entry which is preliminary data.</text>
</comment>
<protein>
    <recommendedName>
        <fullName evidence="2">DUF5641 domain-containing protein</fullName>
    </recommendedName>
</protein>
<dbReference type="InterPro" id="IPR040676">
    <property type="entry name" value="DUF5641"/>
</dbReference>
<proteinExistence type="predicted"/>
<feature type="domain" description="DUF5641" evidence="2">
    <location>
        <begin position="96"/>
        <end position="188"/>
    </location>
</feature>
<dbReference type="Pfam" id="PF18701">
    <property type="entry name" value="DUF5641"/>
    <property type="match status" value="1"/>
</dbReference>
<accession>A0AAD9QKQ9</accession>
<dbReference type="AlphaFoldDB" id="A0AAD9QKQ9"/>
<dbReference type="PANTHER" id="PTHR47331">
    <property type="entry name" value="PHD-TYPE DOMAIN-CONTAINING PROTEIN"/>
    <property type="match status" value="1"/>
</dbReference>
<dbReference type="PANTHER" id="PTHR47331:SF5">
    <property type="entry name" value="RIBONUCLEASE H"/>
    <property type="match status" value="1"/>
</dbReference>
<evidence type="ECO:0000259" key="2">
    <source>
        <dbReference type="Pfam" id="PF18701"/>
    </source>
</evidence>
<evidence type="ECO:0000256" key="1">
    <source>
        <dbReference type="SAM" id="MobiDB-lite"/>
    </source>
</evidence>
<feature type="region of interest" description="Disordered" evidence="1">
    <location>
        <begin position="189"/>
        <end position="212"/>
    </location>
</feature>
<evidence type="ECO:0000313" key="3">
    <source>
        <dbReference type="EMBL" id="KAK2562746.1"/>
    </source>
</evidence>
<dbReference type="Proteomes" id="UP001249851">
    <property type="component" value="Unassembled WGS sequence"/>
</dbReference>
<evidence type="ECO:0000313" key="4">
    <source>
        <dbReference type="Proteomes" id="UP001249851"/>
    </source>
</evidence>
<name>A0AAD9QKQ9_ACRCE</name>
<sequence>PFLLNDTLRHHISQYSLDAEFVENLLNSFYVDDLVSGERNLEKCSLLYEKSKKCLSEGGFNLRKWISNSLQLLELIREDRTRTKENCPEPQPVLLLEHFWKRWSREYVTELRNLHRHKSRPERSISISVGDVVTLFEDNLPRSQWRLGRVEQLIPSSDDNVRAAVVRVITKTGRPGTVKRPIQKLFPLEVQDGVTNDEQPPQERGQEGAGRT</sequence>
<feature type="non-terminal residue" evidence="3">
    <location>
        <position position="1"/>
    </location>
</feature>
<dbReference type="EMBL" id="JARQWQ010000028">
    <property type="protein sequence ID" value="KAK2562746.1"/>
    <property type="molecule type" value="Genomic_DNA"/>
</dbReference>
<reference evidence="3" key="2">
    <citation type="journal article" date="2023" name="Science">
        <title>Genomic signatures of disease resistance in endangered staghorn corals.</title>
        <authorList>
            <person name="Vollmer S.V."/>
            <person name="Selwyn J.D."/>
            <person name="Despard B.A."/>
            <person name="Roesel C.L."/>
        </authorList>
    </citation>
    <scope>NUCLEOTIDE SEQUENCE</scope>
    <source>
        <strain evidence="3">K2</strain>
    </source>
</reference>